<organism evidence="3 4">
    <name type="scientific">Elstera litoralis</name>
    <dbReference type="NCBI Taxonomy" id="552518"/>
    <lineage>
        <taxon>Bacteria</taxon>
        <taxon>Pseudomonadati</taxon>
        <taxon>Pseudomonadota</taxon>
        <taxon>Alphaproteobacteria</taxon>
        <taxon>Rhodospirillales</taxon>
        <taxon>Rhodospirillaceae</taxon>
        <taxon>Elstera</taxon>
    </lineage>
</organism>
<dbReference type="PANTHER" id="PTHR42928:SF5">
    <property type="entry name" value="BLR1237 PROTEIN"/>
    <property type="match status" value="1"/>
</dbReference>
<dbReference type="EMBL" id="LAJY01000007">
    <property type="protein sequence ID" value="KJV11117.1"/>
    <property type="molecule type" value="Genomic_DNA"/>
</dbReference>
<name>A0A0F3IWV6_9PROT</name>
<keyword evidence="4" id="KW-1185">Reference proteome</keyword>
<feature type="signal peptide" evidence="2">
    <location>
        <begin position="1"/>
        <end position="26"/>
    </location>
</feature>
<evidence type="ECO:0000256" key="2">
    <source>
        <dbReference type="SAM" id="SignalP"/>
    </source>
</evidence>
<proteinExistence type="inferred from homology"/>
<dbReference type="AlphaFoldDB" id="A0A0F3IWV6"/>
<dbReference type="PANTHER" id="PTHR42928">
    <property type="entry name" value="TRICARBOXYLATE-BINDING PROTEIN"/>
    <property type="match status" value="1"/>
</dbReference>
<dbReference type="PATRIC" id="fig|552518.3.peg.4083"/>
<evidence type="ECO:0000256" key="1">
    <source>
        <dbReference type="ARBA" id="ARBA00006987"/>
    </source>
</evidence>
<dbReference type="SUPFAM" id="SSF53850">
    <property type="entry name" value="Periplasmic binding protein-like II"/>
    <property type="match status" value="1"/>
</dbReference>
<evidence type="ECO:0000313" key="4">
    <source>
        <dbReference type="Proteomes" id="UP000033774"/>
    </source>
</evidence>
<dbReference type="InterPro" id="IPR005064">
    <property type="entry name" value="BUG"/>
</dbReference>
<dbReference type="CDD" id="cd07012">
    <property type="entry name" value="PBP2_Bug_TTT"/>
    <property type="match status" value="1"/>
</dbReference>
<dbReference type="OrthoDB" id="7250553at2"/>
<feature type="chain" id="PRO_5002462663" evidence="2">
    <location>
        <begin position="27"/>
        <end position="326"/>
    </location>
</feature>
<comment type="similarity">
    <text evidence="1">Belongs to the UPF0065 (bug) family.</text>
</comment>
<gene>
    <name evidence="3" type="ORF">VZ95_00445</name>
</gene>
<reference evidence="3 4" key="1">
    <citation type="submission" date="2015-03" db="EMBL/GenBank/DDBJ databases">
        <title>Draft genome sequence of Elstera litoralis.</title>
        <authorList>
            <person name="Rahalkar M.C."/>
            <person name="Dhakephalkar P.K."/>
            <person name="Pore S.D."/>
            <person name="Arora P."/>
            <person name="Kapse N.G."/>
            <person name="Pandit P.S."/>
        </authorList>
    </citation>
    <scope>NUCLEOTIDE SEQUENCE [LARGE SCALE GENOMIC DNA]</scope>
    <source>
        <strain evidence="3 4">Dia-1</strain>
    </source>
</reference>
<protein>
    <submittedName>
        <fullName evidence="3">ABC transporter substrate-binding protein</fullName>
    </submittedName>
</protein>
<sequence>MSVWRKFAATALTAAALVTASGSLWAQTYPNRAVHWIVGYPAGGGSDFLARVLGNEMSKSLGQPVIIENMPGAASVLAATTVTKAPADGYTLFSGDNGSLIYNAALFATPRYLPAKDFAPIGLMARFPLILVVNAATPATSAKALIDGLKAAPGSLNYASPGIGSPHHLAMELLLFRAGVTATHVPYRGAAPAVQDVLANQLPAMVVDTAVGLPHIRSGALRPLAVFSKQRIATLPDVPTLQELGYSDIEAYAWQGLVAGAATPQPILDRLTADLQKALANPDVKKRLEEFGLEPIPSDQKGLSTYIASETSYWHPLIKARNISLD</sequence>
<accession>A0A0F3IWV6</accession>
<dbReference type="RefSeq" id="WP_045774137.1">
    <property type="nucleotide sequence ID" value="NZ_LAJY01000007.1"/>
</dbReference>
<comment type="caution">
    <text evidence="3">The sequence shown here is derived from an EMBL/GenBank/DDBJ whole genome shotgun (WGS) entry which is preliminary data.</text>
</comment>
<dbReference type="Gene3D" id="3.40.190.150">
    <property type="entry name" value="Bordetella uptake gene, domain 1"/>
    <property type="match status" value="1"/>
</dbReference>
<dbReference type="InterPro" id="IPR042100">
    <property type="entry name" value="Bug_dom1"/>
</dbReference>
<dbReference type="Proteomes" id="UP000033774">
    <property type="component" value="Unassembled WGS sequence"/>
</dbReference>
<evidence type="ECO:0000313" key="3">
    <source>
        <dbReference type="EMBL" id="KJV11117.1"/>
    </source>
</evidence>
<dbReference type="PIRSF" id="PIRSF017082">
    <property type="entry name" value="YflP"/>
    <property type="match status" value="1"/>
</dbReference>
<keyword evidence="2" id="KW-0732">Signal</keyword>
<dbReference type="Pfam" id="PF03401">
    <property type="entry name" value="TctC"/>
    <property type="match status" value="1"/>
</dbReference>
<dbReference type="Gene3D" id="3.40.190.10">
    <property type="entry name" value="Periplasmic binding protein-like II"/>
    <property type="match status" value="1"/>
</dbReference>